<evidence type="ECO:0000313" key="8">
    <source>
        <dbReference type="Proteomes" id="UP000514752"/>
    </source>
</evidence>
<evidence type="ECO:0000256" key="2">
    <source>
        <dbReference type="ARBA" id="ARBA00023136"/>
    </source>
</evidence>
<evidence type="ECO:0000256" key="1">
    <source>
        <dbReference type="ARBA" id="ARBA00022729"/>
    </source>
</evidence>
<keyword evidence="1" id="KW-0732">Signal</keyword>
<keyword evidence="4" id="KW-0449">Lipoprotein</keyword>
<feature type="region of interest" description="Disordered" evidence="5">
    <location>
        <begin position="27"/>
        <end position="47"/>
    </location>
</feature>
<feature type="compositionally biased region" description="Basic residues" evidence="5">
    <location>
        <begin position="27"/>
        <end position="40"/>
    </location>
</feature>
<dbReference type="KEGG" id="nsg:H3L94_00095"/>
<dbReference type="InterPro" id="IPR018660">
    <property type="entry name" value="MliC"/>
</dbReference>
<dbReference type="AlphaFoldDB" id="A0A7D7NBW8"/>
<evidence type="ECO:0000256" key="3">
    <source>
        <dbReference type="ARBA" id="ARBA00023139"/>
    </source>
</evidence>
<dbReference type="Gene3D" id="2.40.128.200">
    <property type="match status" value="1"/>
</dbReference>
<dbReference type="Proteomes" id="UP000514752">
    <property type="component" value="Chromosome"/>
</dbReference>
<evidence type="ECO:0000259" key="6">
    <source>
        <dbReference type="Pfam" id="PF09864"/>
    </source>
</evidence>
<name>A0A7D7NBW8_9NEIS</name>
<dbReference type="PROSITE" id="PS51257">
    <property type="entry name" value="PROKAR_LIPOPROTEIN"/>
    <property type="match status" value="1"/>
</dbReference>
<dbReference type="RefSeq" id="WP_182122169.1">
    <property type="nucleotide sequence ID" value="NZ_CP059567.1"/>
</dbReference>
<reference evidence="7 8" key="1">
    <citation type="submission" date="2020-07" db="EMBL/GenBank/DDBJ databases">
        <title>Genomic diversity of species in the Neisseriaceae family.</title>
        <authorList>
            <person name="Vincent A.T."/>
            <person name="Bernet E."/>
            <person name="Veyrier F.J."/>
        </authorList>
    </citation>
    <scope>NUCLEOTIDE SEQUENCE [LARGE SCALE GENOMIC DNA]</scope>
    <source>
        <strain evidence="7 8">DSM 22244</strain>
    </source>
</reference>
<evidence type="ECO:0000256" key="4">
    <source>
        <dbReference type="ARBA" id="ARBA00023288"/>
    </source>
</evidence>
<protein>
    <submittedName>
        <fullName evidence="7">MliC family protein</fullName>
    </submittedName>
</protein>
<dbReference type="InterPro" id="IPR036328">
    <property type="entry name" value="MliC_sf"/>
</dbReference>
<evidence type="ECO:0000256" key="5">
    <source>
        <dbReference type="SAM" id="MobiDB-lite"/>
    </source>
</evidence>
<proteinExistence type="predicted"/>
<evidence type="ECO:0000313" key="7">
    <source>
        <dbReference type="EMBL" id="QMT40518.1"/>
    </source>
</evidence>
<dbReference type="EMBL" id="CP059567">
    <property type="protein sequence ID" value="QMT40518.1"/>
    <property type="molecule type" value="Genomic_DNA"/>
</dbReference>
<keyword evidence="2" id="KW-0472">Membrane</keyword>
<dbReference type="Pfam" id="PF09864">
    <property type="entry name" value="MliC"/>
    <property type="match status" value="1"/>
</dbReference>
<keyword evidence="3" id="KW-0564">Palmitate</keyword>
<feature type="domain" description="C-type lysozyme inhibitor" evidence="6">
    <location>
        <begin position="51"/>
        <end position="117"/>
    </location>
</feature>
<dbReference type="SUPFAM" id="SSF141488">
    <property type="entry name" value="YdhA-like"/>
    <property type="match status" value="1"/>
</dbReference>
<accession>A0A7D7NBW8</accession>
<organism evidence="7 8">
    <name type="scientific">Neisseria shayeganii</name>
    <dbReference type="NCBI Taxonomy" id="607712"/>
    <lineage>
        <taxon>Bacteria</taxon>
        <taxon>Pseudomonadati</taxon>
        <taxon>Pseudomonadota</taxon>
        <taxon>Betaproteobacteria</taxon>
        <taxon>Neisseriales</taxon>
        <taxon>Neisseriaceae</taxon>
        <taxon>Neisseria</taxon>
    </lineage>
</organism>
<sequence length="131" mass="14001">MNMKTLILPASLALVLAACGTTYHGNRGHQGHQGHQHGHAHQGQAGQAENFSCRNGLSVTVRHLGNDRVELRLDDKQTVMGAAVSGSGERYVSTNGLFGSGAEWHQKGGDAAFSFKDPYGNAVDTTCSRRR</sequence>
<gene>
    <name evidence="7" type="ORF">H3L94_00095</name>
</gene>